<dbReference type="HOGENOM" id="CLU_2185791_0_0_1"/>
<dbReference type="VEuPathDB" id="FungiDB:TEQG_06713"/>
<accession>F2Q0R2</accession>
<gene>
    <name evidence="1" type="ORF">TEQG_06713</name>
</gene>
<dbReference type="EMBL" id="DS995764">
    <property type="protein sequence ID" value="EGE07730.1"/>
    <property type="molecule type" value="Genomic_DNA"/>
</dbReference>
<name>F2Q0R2_TRIEC</name>
<dbReference type="Proteomes" id="UP000009169">
    <property type="component" value="Unassembled WGS sequence"/>
</dbReference>
<reference evidence="2" key="1">
    <citation type="journal article" date="2012" name="MBio">
        <title>Comparative genome analysis of Trichophyton rubrum and related dermatophytes reveals candidate genes involved in infection.</title>
        <authorList>
            <person name="Martinez D.A."/>
            <person name="Oliver B.G."/>
            <person name="Graeser Y."/>
            <person name="Goldberg J.M."/>
            <person name="Li W."/>
            <person name="Martinez-Rossi N.M."/>
            <person name="Monod M."/>
            <person name="Shelest E."/>
            <person name="Barton R.C."/>
            <person name="Birch E."/>
            <person name="Brakhage A.A."/>
            <person name="Chen Z."/>
            <person name="Gurr S.J."/>
            <person name="Heiman D."/>
            <person name="Heitman J."/>
            <person name="Kosti I."/>
            <person name="Rossi A."/>
            <person name="Saif S."/>
            <person name="Samalova M."/>
            <person name="Saunders C.W."/>
            <person name="Shea T."/>
            <person name="Summerbell R.C."/>
            <person name="Xu J."/>
            <person name="Young S."/>
            <person name="Zeng Q."/>
            <person name="Birren B.W."/>
            <person name="Cuomo C.A."/>
            <person name="White T.C."/>
        </authorList>
    </citation>
    <scope>NUCLEOTIDE SEQUENCE [LARGE SCALE GENOMIC DNA]</scope>
    <source>
        <strain evidence="2">ATCC MYA-4606 / CBS 127.97</strain>
    </source>
</reference>
<protein>
    <submittedName>
        <fullName evidence="1">Uncharacterized protein</fullName>
    </submittedName>
</protein>
<dbReference type="AlphaFoldDB" id="F2Q0R2"/>
<sequence>MSQFNIRLPYGEFPGLFYQEETPDWLPLWPPMAYAGGVVFRVPMQNNNTSRNSVPRQWVQRASLRQRSKGGSSPWLVCGQGWNGYSIASKTIKTTYAVFRTRLVFEAVD</sequence>
<keyword evidence="2" id="KW-1185">Reference proteome</keyword>
<evidence type="ECO:0000313" key="1">
    <source>
        <dbReference type="EMBL" id="EGE07730.1"/>
    </source>
</evidence>
<evidence type="ECO:0000313" key="2">
    <source>
        <dbReference type="Proteomes" id="UP000009169"/>
    </source>
</evidence>
<organism evidence="1 2">
    <name type="scientific">Trichophyton equinum (strain ATCC MYA-4606 / CBS 127.97)</name>
    <name type="common">Horse ringworm fungus</name>
    <dbReference type="NCBI Taxonomy" id="559882"/>
    <lineage>
        <taxon>Eukaryota</taxon>
        <taxon>Fungi</taxon>
        <taxon>Dikarya</taxon>
        <taxon>Ascomycota</taxon>
        <taxon>Pezizomycotina</taxon>
        <taxon>Eurotiomycetes</taxon>
        <taxon>Eurotiomycetidae</taxon>
        <taxon>Onygenales</taxon>
        <taxon>Arthrodermataceae</taxon>
        <taxon>Trichophyton</taxon>
    </lineage>
</organism>
<proteinExistence type="predicted"/>